<reference evidence="2" key="1">
    <citation type="submission" date="2021-08" db="EMBL/GenBank/DDBJ databases">
        <title>Comparative analyses of Brucepasteria parasyntrophica and Teretinema zuelzerae.</title>
        <authorList>
            <person name="Song Y."/>
            <person name="Brune A."/>
        </authorList>
    </citation>
    <scope>NUCLEOTIDE SEQUENCE</scope>
    <source>
        <strain evidence="2">DSM 1903</strain>
    </source>
</reference>
<feature type="domain" description="DUF4372" evidence="1">
    <location>
        <begin position="5"/>
        <end position="44"/>
    </location>
</feature>
<evidence type="ECO:0000313" key="2">
    <source>
        <dbReference type="EMBL" id="MCD1653376.1"/>
    </source>
</evidence>
<gene>
    <name evidence="2" type="ORF">K7J14_01520</name>
</gene>
<protein>
    <submittedName>
        <fullName evidence="2">DUF4372 domain-containing protein</fullName>
    </submittedName>
</protein>
<keyword evidence="3" id="KW-1185">Reference proteome</keyword>
<dbReference type="InterPro" id="IPR025399">
    <property type="entry name" value="DUF4372"/>
</dbReference>
<dbReference type="Proteomes" id="UP001198163">
    <property type="component" value="Unassembled WGS sequence"/>
</dbReference>
<evidence type="ECO:0000313" key="3">
    <source>
        <dbReference type="Proteomes" id="UP001198163"/>
    </source>
</evidence>
<accession>A0AAE3EGP3</accession>
<evidence type="ECO:0000259" key="1">
    <source>
        <dbReference type="Pfam" id="PF14294"/>
    </source>
</evidence>
<name>A0AAE3EGP3_9SPIR</name>
<sequence length="61" mass="7208">MNNTNMLLVQMLDFIPISQFQQLVQLHETEKGSKGFSSWSYFYHDAFRAAFWSIGIAIHRR</sequence>
<organism evidence="2 3">
    <name type="scientific">Teretinema zuelzerae</name>
    <dbReference type="NCBI Taxonomy" id="156"/>
    <lineage>
        <taxon>Bacteria</taxon>
        <taxon>Pseudomonadati</taxon>
        <taxon>Spirochaetota</taxon>
        <taxon>Spirochaetia</taxon>
        <taxon>Spirochaetales</taxon>
        <taxon>Treponemataceae</taxon>
        <taxon>Teretinema</taxon>
    </lineage>
</organism>
<dbReference type="AlphaFoldDB" id="A0AAE3EGP3"/>
<dbReference type="EMBL" id="JAINWA010000001">
    <property type="protein sequence ID" value="MCD1653376.1"/>
    <property type="molecule type" value="Genomic_DNA"/>
</dbReference>
<comment type="caution">
    <text evidence="2">The sequence shown here is derived from an EMBL/GenBank/DDBJ whole genome shotgun (WGS) entry which is preliminary data.</text>
</comment>
<dbReference type="Pfam" id="PF14294">
    <property type="entry name" value="DUF4372"/>
    <property type="match status" value="1"/>
</dbReference>
<proteinExistence type="predicted"/>